<comment type="caution">
    <text evidence="1">The sequence shown here is derived from an EMBL/GenBank/DDBJ whole genome shotgun (WGS) entry which is preliminary data.</text>
</comment>
<keyword evidence="2" id="KW-1185">Reference proteome</keyword>
<reference evidence="1 2" key="2">
    <citation type="journal article" date="2022" name="Mol. Ecol. Resour.">
        <title>The genomes of chicory, endive, great burdock and yacon provide insights into Asteraceae paleo-polyploidization history and plant inulin production.</title>
        <authorList>
            <person name="Fan W."/>
            <person name="Wang S."/>
            <person name="Wang H."/>
            <person name="Wang A."/>
            <person name="Jiang F."/>
            <person name="Liu H."/>
            <person name="Zhao H."/>
            <person name="Xu D."/>
            <person name="Zhang Y."/>
        </authorList>
    </citation>
    <scope>NUCLEOTIDE SEQUENCE [LARGE SCALE GENOMIC DNA]</scope>
    <source>
        <strain evidence="2">cv. Yunnan</strain>
        <tissue evidence="1">Leaves</tissue>
    </source>
</reference>
<reference evidence="2" key="1">
    <citation type="journal article" date="2022" name="Mol. Ecol. Resour.">
        <title>The genomes of chicory, endive, great burdock and yacon provide insights into Asteraceae palaeo-polyploidization history and plant inulin production.</title>
        <authorList>
            <person name="Fan W."/>
            <person name="Wang S."/>
            <person name="Wang H."/>
            <person name="Wang A."/>
            <person name="Jiang F."/>
            <person name="Liu H."/>
            <person name="Zhao H."/>
            <person name="Xu D."/>
            <person name="Zhang Y."/>
        </authorList>
    </citation>
    <scope>NUCLEOTIDE SEQUENCE [LARGE SCALE GENOMIC DNA]</scope>
    <source>
        <strain evidence="2">cv. Yunnan</strain>
    </source>
</reference>
<sequence>MSTFRRHRERERERERSMEEERRVCLLRRAPTPTMLQPPILPPFPFSFFGDDGGTGWWCRQEPPQMKASALGDWVIGEDSGEGRQIWW</sequence>
<evidence type="ECO:0000313" key="2">
    <source>
        <dbReference type="Proteomes" id="UP001056120"/>
    </source>
</evidence>
<proteinExistence type="predicted"/>
<evidence type="ECO:0000313" key="1">
    <source>
        <dbReference type="EMBL" id="KAI3797700.1"/>
    </source>
</evidence>
<accession>A0ACB9HPQ6</accession>
<name>A0ACB9HPQ6_9ASTR</name>
<gene>
    <name evidence="1" type="ORF">L1987_32963</name>
</gene>
<dbReference type="EMBL" id="CM042028">
    <property type="protein sequence ID" value="KAI3797700.1"/>
    <property type="molecule type" value="Genomic_DNA"/>
</dbReference>
<protein>
    <submittedName>
        <fullName evidence="1">Uncharacterized protein</fullName>
    </submittedName>
</protein>
<organism evidence="1 2">
    <name type="scientific">Smallanthus sonchifolius</name>
    <dbReference type="NCBI Taxonomy" id="185202"/>
    <lineage>
        <taxon>Eukaryota</taxon>
        <taxon>Viridiplantae</taxon>
        <taxon>Streptophyta</taxon>
        <taxon>Embryophyta</taxon>
        <taxon>Tracheophyta</taxon>
        <taxon>Spermatophyta</taxon>
        <taxon>Magnoliopsida</taxon>
        <taxon>eudicotyledons</taxon>
        <taxon>Gunneridae</taxon>
        <taxon>Pentapetalae</taxon>
        <taxon>asterids</taxon>
        <taxon>campanulids</taxon>
        <taxon>Asterales</taxon>
        <taxon>Asteraceae</taxon>
        <taxon>Asteroideae</taxon>
        <taxon>Heliantheae alliance</taxon>
        <taxon>Millerieae</taxon>
        <taxon>Smallanthus</taxon>
    </lineage>
</organism>
<dbReference type="Proteomes" id="UP001056120">
    <property type="component" value="Linkage Group LG11"/>
</dbReference>